<name>A0ABQ5ZUS5_9GAMM</name>
<feature type="transmembrane region" description="Helical" evidence="2">
    <location>
        <begin position="35"/>
        <end position="52"/>
    </location>
</feature>
<evidence type="ECO:0000256" key="1">
    <source>
        <dbReference type="SAM" id="Coils"/>
    </source>
</evidence>
<keyword evidence="2" id="KW-1133">Transmembrane helix</keyword>
<protein>
    <recommendedName>
        <fullName evidence="5">HTH cro/C1-type domain-containing protein</fullName>
    </recommendedName>
</protein>
<feature type="transmembrane region" description="Helical" evidence="2">
    <location>
        <begin position="162"/>
        <end position="186"/>
    </location>
</feature>
<organism evidence="3 4">
    <name type="scientific">Marinospirillum insulare</name>
    <dbReference type="NCBI Taxonomy" id="217169"/>
    <lineage>
        <taxon>Bacteria</taxon>
        <taxon>Pseudomonadati</taxon>
        <taxon>Pseudomonadota</taxon>
        <taxon>Gammaproteobacteria</taxon>
        <taxon>Oceanospirillales</taxon>
        <taxon>Oceanospirillaceae</taxon>
        <taxon>Marinospirillum</taxon>
    </lineage>
</organism>
<keyword evidence="2" id="KW-0812">Transmembrane</keyword>
<keyword evidence="1" id="KW-0175">Coiled coil</keyword>
<gene>
    <name evidence="3" type="ORF">GCM10007878_13780</name>
</gene>
<comment type="caution">
    <text evidence="3">The sequence shown here is derived from an EMBL/GenBank/DDBJ whole genome shotgun (WGS) entry which is preliminary data.</text>
</comment>
<feature type="coiled-coil region" evidence="1">
    <location>
        <begin position="93"/>
        <end position="120"/>
    </location>
</feature>
<dbReference type="RefSeq" id="WP_027851682.1">
    <property type="nucleotide sequence ID" value="NZ_BSOR01000022.1"/>
</dbReference>
<proteinExistence type="predicted"/>
<keyword evidence="4" id="KW-1185">Reference proteome</keyword>
<evidence type="ECO:0008006" key="5">
    <source>
        <dbReference type="Google" id="ProtNLM"/>
    </source>
</evidence>
<accession>A0ABQ5ZUS5</accession>
<reference evidence="4" key="1">
    <citation type="journal article" date="2019" name="Int. J. Syst. Evol. Microbiol.">
        <title>The Global Catalogue of Microorganisms (GCM) 10K type strain sequencing project: providing services to taxonomists for standard genome sequencing and annotation.</title>
        <authorList>
            <consortium name="The Broad Institute Genomics Platform"/>
            <consortium name="The Broad Institute Genome Sequencing Center for Infectious Disease"/>
            <person name="Wu L."/>
            <person name="Ma J."/>
        </authorList>
    </citation>
    <scope>NUCLEOTIDE SEQUENCE [LARGE SCALE GENOMIC DNA]</scope>
    <source>
        <strain evidence="4">NBRC 100033</strain>
    </source>
</reference>
<keyword evidence="2" id="KW-0472">Membrane</keyword>
<feature type="transmembrane region" description="Helical" evidence="2">
    <location>
        <begin position="7"/>
        <end position="29"/>
    </location>
</feature>
<dbReference type="Proteomes" id="UP001156682">
    <property type="component" value="Unassembled WGS sequence"/>
</dbReference>
<evidence type="ECO:0000313" key="4">
    <source>
        <dbReference type="Proteomes" id="UP001156682"/>
    </source>
</evidence>
<evidence type="ECO:0000256" key="2">
    <source>
        <dbReference type="SAM" id="Phobius"/>
    </source>
</evidence>
<dbReference type="EMBL" id="BSOR01000022">
    <property type="protein sequence ID" value="GLR63940.1"/>
    <property type="molecule type" value="Genomic_DNA"/>
</dbReference>
<evidence type="ECO:0000313" key="3">
    <source>
        <dbReference type="EMBL" id="GLR63940.1"/>
    </source>
</evidence>
<dbReference type="InterPro" id="IPR001387">
    <property type="entry name" value="Cro/C1-type_HTH"/>
</dbReference>
<dbReference type="CDD" id="cd00093">
    <property type="entry name" value="HTH_XRE"/>
    <property type="match status" value="1"/>
</dbReference>
<sequence>MDTNINTLVSITILISCVCLLQIHGIAFWTAKVGVFGWGWSLLLEVSALWLWHKPKVSHRLLAVLVSLLTLAGPIHHVTSPILEASHQAANEATASQIILNNLESEKSRLEDQLATYQANSEKRTGWLTPITATNKRLIEIDERIAGLTINKPDDAKLYVNWVIIMEVAGLIIFQIVAVLTILSLSKGSNKPSKPRVKEQVDPPKNTQLIENIVATQNTSNESNLPEDDVSIEIVELEPLTILENVEVFLKRTGKNFREFSEYAGVSPKELSFLRNHEKRLVSGERTVSIKALEQIQKALNN</sequence>